<reference evidence="1 2" key="1">
    <citation type="submission" date="2015-02" db="EMBL/GenBank/DDBJ databases">
        <title>Single-cell genomics of uncultivated deep-branching MTB reveals a conserved set of magnetosome genes.</title>
        <authorList>
            <person name="Kolinko S."/>
            <person name="Richter M."/>
            <person name="Glockner F.O."/>
            <person name="Brachmann A."/>
            <person name="Schuler D."/>
        </authorList>
    </citation>
    <scope>NUCLEOTIDE SEQUENCE [LARGE SCALE GENOMIC DNA]</scope>
    <source>
        <strain evidence="1">SKK-01</strain>
    </source>
</reference>
<organism evidence="1 2">
    <name type="scientific">Candidatus Omnitrophus magneticus</name>
    <dbReference type="NCBI Taxonomy" id="1609969"/>
    <lineage>
        <taxon>Bacteria</taxon>
        <taxon>Pseudomonadati</taxon>
        <taxon>Candidatus Omnitrophota</taxon>
        <taxon>Candidatus Omnitrophus</taxon>
    </lineage>
</organism>
<dbReference type="InterPro" id="IPR032638">
    <property type="entry name" value="Porin_5"/>
</dbReference>
<evidence type="ECO:0000313" key="1">
    <source>
        <dbReference type="EMBL" id="KJJ84309.1"/>
    </source>
</evidence>
<name>A0A0F0CQM6_9BACT</name>
<dbReference type="EMBL" id="JYNY01000372">
    <property type="protein sequence ID" value="KJJ84309.1"/>
    <property type="molecule type" value="Genomic_DNA"/>
</dbReference>
<evidence type="ECO:0000313" key="2">
    <source>
        <dbReference type="Proteomes" id="UP000033428"/>
    </source>
</evidence>
<dbReference type="AlphaFoldDB" id="A0A0F0CQM6"/>
<keyword evidence="2" id="KW-1185">Reference proteome</keyword>
<dbReference type="SUPFAM" id="SSF56935">
    <property type="entry name" value="Porins"/>
    <property type="match status" value="1"/>
</dbReference>
<accession>A0A0F0CQM6</accession>
<dbReference type="Pfam" id="PF16930">
    <property type="entry name" value="Porin_5"/>
    <property type="match status" value="2"/>
</dbReference>
<protein>
    <recommendedName>
        <fullName evidence="3">Porin</fullName>
    </recommendedName>
</protein>
<sequence length="443" mass="49759">MKLTKIFVIFLALILFASPKLIAHAGEMDILVNKLVEKNILTPYEAQILLAEAKEDAAKDLAKGEAVTAPDWTQNVKIKGDVRFRTQIDWGKGLNPAHERIRNRVRARLGVEGKVNDQITAGMLAATGTTDPRSTNQTLENNFEMEDLRLDAYYIDWTPKIPAEIGRADVWLGKFNNPFVTSELLWDTDILPAGVAAQYESKTFTTDYLPPTTLFGNFGFLWLDEISTSQRDPLMYVIQGGTRMDVIQDWDATTEMAIGYYDLAHVENNPGFSRIGAATTNTYWTGTTRYRTDFNLVDLILNYDSKAFFDFKLGHGLYTDFIWNTDSAASEDFAWMIGAYLGDKKPKDPGQWKLYGEYRYLETDSVPDFLPDSDFYGFTSAGVPGGGGTNGEGCVIGAQYAIWKNTLLGVEWYYCVPVSISSTSMARYDEPYQLLQLDIAVKF</sequence>
<comment type="caution">
    <text evidence="1">The sequence shown here is derived from an EMBL/GenBank/DDBJ whole genome shotgun (WGS) entry which is preliminary data.</text>
</comment>
<gene>
    <name evidence="1" type="ORF">OMAG_001772</name>
</gene>
<dbReference type="Proteomes" id="UP000033428">
    <property type="component" value="Unassembled WGS sequence"/>
</dbReference>
<evidence type="ECO:0008006" key="3">
    <source>
        <dbReference type="Google" id="ProtNLM"/>
    </source>
</evidence>
<proteinExistence type="predicted"/>